<name>A0A372IMU4_9BACT</name>
<evidence type="ECO:0000256" key="1">
    <source>
        <dbReference type="SAM" id="SignalP"/>
    </source>
</evidence>
<dbReference type="Gene3D" id="2.160.20.10">
    <property type="entry name" value="Single-stranded right-handed beta-helix, Pectin lyase-like"/>
    <property type="match status" value="1"/>
</dbReference>
<gene>
    <name evidence="3" type="ORF">D0Y96_11570</name>
</gene>
<dbReference type="OrthoDB" id="123516at2"/>
<evidence type="ECO:0000313" key="3">
    <source>
        <dbReference type="EMBL" id="RFU16061.1"/>
    </source>
</evidence>
<feature type="chain" id="PRO_5016571651" description="Rhamnogalacturonase A/B/Epimerase-like pectate lyase domain-containing protein" evidence="1">
    <location>
        <begin position="22"/>
        <end position="944"/>
    </location>
</feature>
<dbReference type="AlphaFoldDB" id="A0A372IMU4"/>
<dbReference type="InterPro" id="IPR024535">
    <property type="entry name" value="RHGA/B-epi-like_pectate_lyase"/>
</dbReference>
<organism evidence="3 4">
    <name type="scientific">Paracidobacterium acidisoli</name>
    <dbReference type="NCBI Taxonomy" id="2303751"/>
    <lineage>
        <taxon>Bacteria</taxon>
        <taxon>Pseudomonadati</taxon>
        <taxon>Acidobacteriota</taxon>
        <taxon>Terriglobia</taxon>
        <taxon>Terriglobales</taxon>
        <taxon>Acidobacteriaceae</taxon>
        <taxon>Paracidobacterium</taxon>
    </lineage>
</organism>
<reference evidence="3 4" key="1">
    <citation type="submission" date="2018-08" db="EMBL/GenBank/DDBJ databases">
        <title>Acidipila sp. 4G-K13, an acidobacterium isolated from forest soil.</title>
        <authorList>
            <person name="Gao Z.-H."/>
            <person name="Qiu L.-H."/>
        </authorList>
    </citation>
    <scope>NUCLEOTIDE SEQUENCE [LARGE SCALE GENOMIC DNA]</scope>
    <source>
        <strain evidence="3 4">4G-K13</strain>
    </source>
</reference>
<dbReference type="SUPFAM" id="SSF51126">
    <property type="entry name" value="Pectin lyase-like"/>
    <property type="match status" value="1"/>
</dbReference>
<evidence type="ECO:0000259" key="2">
    <source>
        <dbReference type="Pfam" id="PF12708"/>
    </source>
</evidence>
<keyword evidence="1" id="KW-0732">Signal</keyword>
<dbReference type="InterPro" id="IPR011050">
    <property type="entry name" value="Pectin_lyase_fold/virulence"/>
</dbReference>
<dbReference type="EMBL" id="QVQT01000004">
    <property type="protein sequence ID" value="RFU16061.1"/>
    <property type="molecule type" value="Genomic_DNA"/>
</dbReference>
<proteinExistence type="predicted"/>
<protein>
    <recommendedName>
        <fullName evidence="2">Rhamnogalacturonase A/B/Epimerase-like pectate lyase domain-containing protein</fullName>
    </recommendedName>
</protein>
<dbReference type="Pfam" id="PF12708">
    <property type="entry name" value="Pect-lyase_RHGA_epim"/>
    <property type="match status" value="1"/>
</dbReference>
<evidence type="ECO:0000313" key="4">
    <source>
        <dbReference type="Proteomes" id="UP000264702"/>
    </source>
</evidence>
<feature type="signal peptide" evidence="1">
    <location>
        <begin position="1"/>
        <end position="21"/>
    </location>
</feature>
<feature type="domain" description="Rhamnogalacturonase A/B/Epimerase-like pectate lyase" evidence="2">
    <location>
        <begin position="83"/>
        <end position="183"/>
    </location>
</feature>
<dbReference type="InterPro" id="IPR012334">
    <property type="entry name" value="Pectin_lyas_fold"/>
</dbReference>
<accession>A0A372IMU4</accession>
<sequence length="944" mass="97926">MSRYFLLSVCLCVLICEAGRAQQAASAQAAPQAAEPNAIQAHGVEGNWRVNGLQTAGNTISKLPRVDVRHPDFGQAAGCPNAADAKGVNDSTCAIRAAIAFANTAGVSGSSYPVVYLPAGTYRVSDFLHVSCNLTVEGDGESATVIELTNDTGSGLIAFSRNNPDGLNDGGQCYGGLRDLTVRAKDGHLFTGALVEIANAAGYSFHRVRLDNSGGYGLKAMAAERVFADQLTIDNTRWPLVGPGNEGHFIKLNINGPGRTSDGYCWGANCVDGRDIAAYAGRMMLRSASGNGTTATFVVSCEPAAQCPGGGAGISPVVAGHHFRVSGISDMAALNGYYTVASVKNNTPAGAFTVTAASRASGKANGLSAAKWQPAALPETHAAVTAEGFDVAFYGGSIKATRNAGCFQVVGSQVVTVQNFYCEAAPYNGIAAVSPDVILNGQLPYTLLTSAFTGTACVSNASDTCTAGVAGGSANGTMWMENVAGMEQDIAGYGVNLILYPPDYDPTQATESSMGQGVLRNQYERLVGAFFEGRLYGWYRQGISESGRKVFPAWPAHSYLQRDNTLSFGPQFTSIANHFESDDGPGANWAAYCNDNTDIDGNRNSSLDTCASVIAGVQPDGVLVFPPGYAAGMPKRGSVNAEFINTELNGAAPASVYESTGVGYIKVHTAGSIVISGQFSQQKAETNEVSSGQVTTASTPVVAVQYNNGHAASINYVNTTTGTRLIGTNFSNTQYDKWYESNLFYDLSLDPVLSGGNPGLGFPAGHQFSTSDCWYDVPAGSEPTAHAENSWCAMGGPGLTGTKAGWTYRIWNASAKRWVDAFRISNNGNNAADVEITGTLKVNGGAASAAQTSVAGSNGGDSPAWNNGGAPIAPHSCVAGPSASVGSAAAGMEISVTPAANPGLGLTWNNAWPENGRTVQAEVCNVTAAPIVPRAAAYHFRVSR</sequence>
<comment type="caution">
    <text evidence="3">The sequence shown here is derived from an EMBL/GenBank/DDBJ whole genome shotgun (WGS) entry which is preliminary data.</text>
</comment>
<keyword evidence="4" id="KW-1185">Reference proteome</keyword>
<dbReference type="Proteomes" id="UP000264702">
    <property type="component" value="Unassembled WGS sequence"/>
</dbReference>